<dbReference type="KEGG" id="sih:SiH_0985"/>
<keyword evidence="2" id="KW-1185">Reference proteome</keyword>
<dbReference type="AlphaFoldDB" id="F0NK20"/>
<sequence>MNKSMYKFVDNYSKENELLRNFEFPLEVKGGVILKGSRDHVVPMLMEPWIEYYNSPVTYNEFIIKAQNTFENELLHANHVKSTIIN</sequence>
<gene>
    <name evidence="1" type="ordered locus">SiH_0985</name>
</gene>
<evidence type="ECO:0000313" key="1">
    <source>
        <dbReference type="EMBL" id="ADX82336.1"/>
    </source>
</evidence>
<dbReference type="Proteomes" id="UP000006395">
    <property type="component" value="Chromosome"/>
</dbReference>
<dbReference type="EMBL" id="CP002426">
    <property type="protein sequence ID" value="ADX82336.1"/>
    <property type="molecule type" value="Genomic_DNA"/>
</dbReference>
<protein>
    <submittedName>
        <fullName evidence="1">Uncharacterized protein</fullName>
    </submittedName>
</protein>
<dbReference type="HOGENOM" id="CLU_2490602_0_0_2"/>
<accession>F0NK20</accession>
<reference evidence="1 2" key="1">
    <citation type="journal article" date="2011" name="J. Bacteriol.">
        <title>Genome analyses of icelandic strains of Sulfolobus islandicus, model organisms for genetic and virus-host interaction studies.</title>
        <authorList>
            <person name="Guo L."/>
            <person name="Brugger K."/>
            <person name="Liu C."/>
            <person name="Shah S.A."/>
            <person name="Zheng H."/>
            <person name="Zhu Y."/>
            <person name="Wang S."/>
            <person name="Lillestol R.K."/>
            <person name="Chen L."/>
            <person name="Frank J."/>
            <person name="Prangishvili D."/>
            <person name="Paulin L."/>
            <person name="She Q."/>
            <person name="Huang L."/>
            <person name="Garrett R.A."/>
        </authorList>
    </citation>
    <scope>NUCLEOTIDE SEQUENCE [LARGE SCALE GENOMIC DNA]</scope>
    <source>
        <strain evidence="1 2">HVE10/4</strain>
    </source>
</reference>
<proteinExistence type="predicted"/>
<organism evidence="1 2">
    <name type="scientific">Saccharolobus islandicus (strain HVE10/4)</name>
    <name type="common">Sulfolobus islandicus</name>
    <dbReference type="NCBI Taxonomy" id="930943"/>
    <lineage>
        <taxon>Archaea</taxon>
        <taxon>Thermoproteota</taxon>
        <taxon>Thermoprotei</taxon>
        <taxon>Sulfolobales</taxon>
        <taxon>Sulfolobaceae</taxon>
        <taxon>Saccharolobus</taxon>
    </lineage>
</organism>
<evidence type="ECO:0000313" key="2">
    <source>
        <dbReference type="Proteomes" id="UP000006395"/>
    </source>
</evidence>
<name>F0NK20_SACI0</name>